<evidence type="ECO:0000313" key="3">
    <source>
        <dbReference type="EMBL" id="KAJ4974210.1"/>
    </source>
</evidence>
<name>A0A9Q0KPD3_9MAGN</name>
<dbReference type="InterPro" id="IPR002347">
    <property type="entry name" value="SDR_fam"/>
</dbReference>
<comment type="caution">
    <text evidence="3">The sequence shown here is derived from an EMBL/GenBank/DDBJ whole genome shotgun (WGS) entry which is preliminary data.</text>
</comment>
<keyword evidence="4" id="KW-1185">Reference proteome</keyword>
<sequence length="261" mass="27701">MDEASNTSKLTLNGRVAIITGASRGIGHEIALHLSSLGANLVLNYNNSSTQADLLAKEINSSDHSRAITVQADVSDPLQVKKLFDVAEKAFNSHPHILVTSAGVLDPKFPTVANTKLEDWDTIFNINTRGTFLCCQEAANRLTRDGGGRIITVSSSVVGRPPPGYATYAASKAAVETMTKILAKELKGTRITANSVAPGPTATDMYLDGRSEEKVKWAAEATPLGRLGETKDIAPLVGFLASDAGEWINGQVIRINGGFIV</sequence>
<evidence type="ECO:0000313" key="4">
    <source>
        <dbReference type="Proteomes" id="UP001141806"/>
    </source>
</evidence>
<dbReference type="Proteomes" id="UP001141806">
    <property type="component" value="Unassembled WGS sequence"/>
</dbReference>
<evidence type="ECO:0000256" key="1">
    <source>
        <dbReference type="ARBA" id="ARBA00006484"/>
    </source>
</evidence>
<dbReference type="SUPFAM" id="SSF51735">
    <property type="entry name" value="NAD(P)-binding Rossmann-fold domains"/>
    <property type="match status" value="1"/>
</dbReference>
<dbReference type="AlphaFoldDB" id="A0A9Q0KPD3"/>
<reference evidence="3" key="1">
    <citation type="journal article" date="2023" name="Plant J.">
        <title>The genome of the king protea, Protea cynaroides.</title>
        <authorList>
            <person name="Chang J."/>
            <person name="Duong T.A."/>
            <person name="Schoeman C."/>
            <person name="Ma X."/>
            <person name="Roodt D."/>
            <person name="Barker N."/>
            <person name="Li Z."/>
            <person name="Van de Peer Y."/>
            <person name="Mizrachi E."/>
        </authorList>
    </citation>
    <scope>NUCLEOTIDE SEQUENCE</scope>
    <source>
        <tissue evidence="3">Young leaves</tissue>
    </source>
</reference>
<dbReference type="PANTHER" id="PTHR48107">
    <property type="entry name" value="NADPH-DEPENDENT ALDEHYDE REDUCTASE-LIKE PROTEIN, CHLOROPLASTIC-RELATED"/>
    <property type="match status" value="1"/>
</dbReference>
<dbReference type="CDD" id="cd05362">
    <property type="entry name" value="THN_reductase-like_SDR_c"/>
    <property type="match status" value="1"/>
</dbReference>
<dbReference type="PROSITE" id="PS00061">
    <property type="entry name" value="ADH_SHORT"/>
    <property type="match status" value="1"/>
</dbReference>
<dbReference type="FunFam" id="3.40.50.720:FF:000084">
    <property type="entry name" value="Short-chain dehydrogenase reductase"/>
    <property type="match status" value="1"/>
</dbReference>
<dbReference type="Pfam" id="PF13561">
    <property type="entry name" value="adh_short_C2"/>
    <property type="match status" value="1"/>
</dbReference>
<dbReference type="EMBL" id="JAMYWD010000004">
    <property type="protein sequence ID" value="KAJ4974210.1"/>
    <property type="molecule type" value="Genomic_DNA"/>
</dbReference>
<dbReference type="InterPro" id="IPR020904">
    <property type="entry name" value="Sc_DH/Rdtase_CS"/>
</dbReference>
<dbReference type="PRINTS" id="PR00081">
    <property type="entry name" value="GDHRDH"/>
</dbReference>
<accession>A0A9Q0KPD3</accession>
<evidence type="ECO:0000256" key="2">
    <source>
        <dbReference type="ARBA" id="ARBA00023002"/>
    </source>
</evidence>
<dbReference type="OrthoDB" id="1669814at2759"/>
<protein>
    <recommendedName>
        <fullName evidence="5">Short-chain type dehydrogenase/reductase</fullName>
    </recommendedName>
</protein>
<evidence type="ECO:0008006" key="5">
    <source>
        <dbReference type="Google" id="ProtNLM"/>
    </source>
</evidence>
<gene>
    <name evidence="3" type="ORF">NE237_007384</name>
</gene>
<organism evidence="3 4">
    <name type="scientific">Protea cynaroides</name>
    <dbReference type="NCBI Taxonomy" id="273540"/>
    <lineage>
        <taxon>Eukaryota</taxon>
        <taxon>Viridiplantae</taxon>
        <taxon>Streptophyta</taxon>
        <taxon>Embryophyta</taxon>
        <taxon>Tracheophyta</taxon>
        <taxon>Spermatophyta</taxon>
        <taxon>Magnoliopsida</taxon>
        <taxon>Proteales</taxon>
        <taxon>Proteaceae</taxon>
        <taxon>Protea</taxon>
    </lineage>
</organism>
<comment type="similarity">
    <text evidence="1">Belongs to the short-chain dehydrogenases/reductases (SDR) family.</text>
</comment>
<dbReference type="InterPro" id="IPR036291">
    <property type="entry name" value="NAD(P)-bd_dom_sf"/>
</dbReference>
<keyword evidence="2" id="KW-0560">Oxidoreductase</keyword>
<dbReference type="PRINTS" id="PR00080">
    <property type="entry name" value="SDRFAMILY"/>
</dbReference>
<dbReference type="GO" id="GO:0016614">
    <property type="term" value="F:oxidoreductase activity, acting on CH-OH group of donors"/>
    <property type="evidence" value="ECO:0007669"/>
    <property type="project" value="UniProtKB-ARBA"/>
</dbReference>
<proteinExistence type="inferred from homology"/>
<dbReference type="Gene3D" id="3.40.50.720">
    <property type="entry name" value="NAD(P)-binding Rossmann-like Domain"/>
    <property type="match status" value="1"/>
</dbReference>
<dbReference type="PANTHER" id="PTHR48107:SF7">
    <property type="entry name" value="RE15974P"/>
    <property type="match status" value="1"/>
</dbReference>